<feature type="chain" id="PRO_5046017890" evidence="3">
    <location>
        <begin position="23"/>
        <end position="175"/>
    </location>
</feature>
<evidence type="ECO:0000313" key="5">
    <source>
        <dbReference type="RefSeq" id="XP_012939642.1"/>
    </source>
</evidence>
<dbReference type="GeneID" id="101851875"/>
<reference evidence="5" key="1">
    <citation type="submission" date="2025-08" db="UniProtKB">
        <authorList>
            <consortium name="RefSeq"/>
        </authorList>
    </citation>
    <scope>IDENTIFICATION</scope>
</reference>
<keyword evidence="4" id="KW-1185">Reference proteome</keyword>
<accession>A0ABM1A2Q1</accession>
<feature type="signal peptide" evidence="3">
    <location>
        <begin position="1"/>
        <end position="22"/>
    </location>
</feature>
<keyword evidence="1" id="KW-0175">Coiled coil</keyword>
<evidence type="ECO:0000256" key="2">
    <source>
        <dbReference type="SAM" id="MobiDB-lite"/>
    </source>
</evidence>
<organism evidence="4 5">
    <name type="scientific">Aplysia californica</name>
    <name type="common">California sea hare</name>
    <dbReference type="NCBI Taxonomy" id="6500"/>
    <lineage>
        <taxon>Eukaryota</taxon>
        <taxon>Metazoa</taxon>
        <taxon>Spiralia</taxon>
        <taxon>Lophotrochozoa</taxon>
        <taxon>Mollusca</taxon>
        <taxon>Gastropoda</taxon>
        <taxon>Heterobranchia</taxon>
        <taxon>Euthyneura</taxon>
        <taxon>Tectipleura</taxon>
        <taxon>Aplysiida</taxon>
        <taxon>Aplysioidea</taxon>
        <taxon>Aplysiidae</taxon>
        <taxon>Aplysia</taxon>
    </lineage>
</organism>
<sequence>MGRLLYLELLLWLLLLSPGSRGDEGQPLHQLFASLSRLEEKVARAEERLVEISRHSMLQQFGVEESSVLAPVDDLSFRVPRGKALEEMSHKTGARFTLFDGDVPGFQAFSKLDRLFSHVPGQDNRPGQLSQPEFGQPMYSTDPQRKDLPLNLGYYHRAFRFGKPGAMGLTGAKEL</sequence>
<evidence type="ECO:0000313" key="4">
    <source>
        <dbReference type="Proteomes" id="UP000694888"/>
    </source>
</evidence>
<proteinExistence type="predicted"/>
<name>A0ABM1A2Q1_APLCA</name>
<evidence type="ECO:0000256" key="3">
    <source>
        <dbReference type="SAM" id="SignalP"/>
    </source>
</evidence>
<feature type="coiled-coil region" evidence="1">
    <location>
        <begin position="28"/>
        <end position="55"/>
    </location>
</feature>
<protein>
    <submittedName>
        <fullName evidence="5">Uncharacterized protein LOC101851875</fullName>
    </submittedName>
</protein>
<dbReference type="RefSeq" id="XP_012939642.1">
    <property type="nucleotide sequence ID" value="XM_013084188.1"/>
</dbReference>
<evidence type="ECO:0000256" key="1">
    <source>
        <dbReference type="SAM" id="Coils"/>
    </source>
</evidence>
<gene>
    <name evidence="5" type="primary">LOC101851875</name>
</gene>
<feature type="compositionally biased region" description="Polar residues" evidence="2">
    <location>
        <begin position="125"/>
        <end position="142"/>
    </location>
</feature>
<dbReference type="Proteomes" id="UP000694888">
    <property type="component" value="Unplaced"/>
</dbReference>
<feature type="region of interest" description="Disordered" evidence="2">
    <location>
        <begin position="120"/>
        <end position="142"/>
    </location>
</feature>
<keyword evidence="3" id="KW-0732">Signal</keyword>